<dbReference type="Pfam" id="PF17266">
    <property type="entry name" value="DUF5332"/>
    <property type="match status" value="1"/>
</dbReference>
<name>A0A7E4UTW9_PANRE</name>
<dbReference type="PANTHER" id="PTHR38612">
    <property type="entry name" value="PROTEIN DCT-5-RELATED"/>
    <property type="match status" value="1"/>
</dbReference>
<dbReference type="Proteomes" id="UP000492821">
    <property type="component" value="Unassembled WGS sequence"/>
</dbReference>
<dbReference type="AlphaFoldDB" id="A0A7E4UTW9"/>
<sequence length="207" mass="23280">MHWLDGMDLVIVTDRSSATGNGSEICPEMIPRQLSITIFVIFMVKLASTADSCQKLAVCALDNCLPPATNFPPEADIIPLLLKKANFACVLGPTCYEHCKDCETCQYAQEQMKRLILHDPLSNICPKLEACAQSCLDDHVRDPFSCVFRERCVQYCLDNQDCPACYDIVKRVFTGYCYRAGFIEHYGKKCKVFFDELAADFVYGITV</sequence>
<dbReference type="PANTHER" id="PTHR38612:SF2">
    <property type="entry name" value="PROTEIN DCT-5"/>
    <property type="match status" value="1"/>
</dbReference>
<accession>A0A7E4UTW9</accession>
<protein>
    <submittedName>
        <fullName evidence="2">Uncharacterized protein</fullName>
    </submittedName>
</protein>
<reference evidence="1" key="1">
    <citation type="journal article" date="2013" name="Genetics">
        <title>The draft genome and transcriptome of Panagrellus redivivus are shaped by the harsh demands of a free-living lifestyle.</title>
        <authorList>
            <person name="Srinivasan J."/>
            <person name="Dillman A.R."/>
            <person name="Macchietto M.G."/>
            <person name="Heikkinen L."/>
            <person name="Lakso M."/>
            <person name="Fracchia K.M."/>
            <person name="Antoshechkin I."/>
            <person name="Mortazavi A."/>
            <person name="Wong G."/>
            <person name="Sternberg P.W."/>
        </authorList>
    </citation>
    <scope>NUCLEOTIDE SEQUENCE [LARGE SCALE GENOMIC DNA]</scope>
    <source>
        <strain evidence="1">MT8872</strain>
    </source>
</reference>
<proteinExistence type="predicted"/>
<evidence type="ECO:0000313" key="1">
    <source>
        <dbReference type="Proteomes" id="UP000492821"/>
    </source>
</evidence>
<organism evidence="1 2">
    <name type="scientific">Panagrellus redivivus</name>
    <name type="common">Microworm</name>
    <dbReference type="NCBI Taxonomy" id="6233"/>
    <lineage>
        <taxon>Eukaryota</taxon>
        <taxon>Metazoa</taxon>
        <taxon>Ecdysozoa</taxon>
        <taxon>Nematoda</taxon>
        <taxon>Chromadorea</taxon>
        <taxon>Rhabditida</taxon>
        <taxon>Tylenchina</taxon>
        <taxon>Panagrolaimomorpha</taxon>
        <taxon>Panagrolaimoidea</taxon>
        <taxon>Panagrolaimidae</taxon>
        <taxon>Panagrellus</taxon>
    </lineage>
</organism>
<reference evidence="2" key="2">
    <citation type="submission" date="2020-10" db="UniProtKB">
        <authorList>
            <consortium name="WormBaseParasite"/>
        </authorList>
    </citation>
    <scope>IDENTIFICATION</scope>
</reference>
<dbReference type="WBParaSite" id="Pan_g12780.t1">
    <property type="protein sequence ID" value="Pan_g12780.t1"/>
    <property type="gene ID" value="Pan_g12780"/>
</dbReference>
<keyword evidence="1" id="KW-1185">Reference proteome</keyword>
<dbReference type="InterPro" id="IPR035161">
    <property type="entry name" value="DUF5332"/>
</dbReference>
<evidence type="ECO:0000313" key="2">
    <source>
        <dbReference type="WBParaSite" id="Pan_g12780.t1"/>
    </source>
</evidence>